<dbReference type="InterPro" id="IPR001920">
    <property type="entry name" value="Asp/Glu_race"/>
</dbReference>
<keyword evidence="2" id="KW-1185">Reference proteome</keyword>
<accession>A0AAW4X1M2</accession>
<organism evidence="1 2">
    <name type="scientific">Halanaerobium polyolivorans</name>
    <dbReference type="NCBI Taxonomy" id="2886943"/>
    <lineage>
        <taxon>Bacteria</taxon>
        <taxon>Bacillati</taxon>
        <taxon>Bacillota</taxon>
        <taxon>Clostridia</taxon>
        <taxon>Halanaerobiales</taxon>
        <taxon>Halanaerobiaceae</taxon>
        <taxon>Halanaerobium</taxon>
    </lineage>
</organism>
<dbReference type="EMBL" id="JAJFAT010000015">
    <property type="protein sequence ID" value="MCC3145713.1"/>
    <property type="molecule type" value="Genomic_DNA"/>
</dbReference>
<dbReference type="RefSeq" id="WP_229346414.1">
    <property type="nucleotide sequence ID" value="NZ_JAJFAT010000015.1"/>
</dbReference>
<dbReference type="InterPro" id="IPR015942">
    <property type="entry name" value="Asp/Glu/hydantoin_racemase"/>
</dbReference>
<gene>
    <name evidence="1" type="ORF">LJ207_10295</name>
</gene>
<evidence type="ECO:0000313" key="2">
    <source>
        <dbReference type="Proteomes" id="UP001199296"/>
    </source>
</evidence>
<dbReference type="AlphaFoldDB" id="A0AAW4X1M2"/>
<dbReference type="Pfam" id="PF01177">
    <property type="entry name" value="Asp_Glu_race"/>
    <property type="match status" value="1"/>
</dbReference>
<dbReference type="Gene3D" id="3.40.50.1860">
    <property type="match status" value="2"/>
</dbReference>
<name>A0AAW4X1M2_9FIRM</name>
<dbReference type="GO" id="GO:0047661">
    <property type="term" value="F:amino-acid racemase activity"/>
    <property type="evidence" value="ECO:0007669"/>
    <property type="project" value="InterPro"/>
</dbReference>
<dbReference type="Proteomes" id="UP001199296">
    <property type="component" value="Unassembled WGS sequence"/>
</dbReference>
<reference evidence="1 2" key="1">
    <citation type="submission" date="2021-10" db="EMBL/GenBank/DDBJ databases">
        <authorList>
            <person name="Grouzdev D.S."/>
            <person name="Pantiukh K.S."/>
            <person name="Krutkina M.S."/>
        </authorList>
    </citation>
    <scope>NUCLEOTIDE SEQUENCE [LARGE SCALE GENOMIC DNA]</scope>
    <source>
        <strain evidence="1 2">Z-7514</strain>
    </source>
</reference>
<proteinExistence type="predicted"/>
<evidence type="ECO:0000313" key="1">
    <source>
        <dbReference type="EMBL" id="MCC3145713.1"/>
    </source>
</evidence>
<sequence>MAKLALIHTTAVTVETLNNLSREKAPDLQIINLVDDSILGELIANEADLSLVEKRVKYYIKTMVEQKADLVMSACSSIGEIFAKENEKYEIPIMRIDSAMAEKAVENAKSIGVAATLATTLRPSTELIKNKGRAVNKELELKTALADQAYQKLMAGDQKAHDQLLAEKLKELAEEVEIVVLAQASMARVIKVLPEKLQAKFLTSPELGIEKALQQLEKS</sequence>
<comment type="caution">
    <text evidence="1">The sequence shown here is derived from an EMBL/GenBank/DDBJ whole genome shotgun (WGS) entry which is preliminary data.</text>
</comment>
<protein>
    <submittedName>
        <fullName evidence="1">Aspartate/glutamate racemase family protein</fullName>
    </submittedName>
</protein>